<gene>
    <name evidence="2" type="ORF">F1D05_33430</name>
</gene>
<name>A0A7G6X6Q9_9ACTN</name>
<dbReference type="RefSeq" id="WP_185444331.1">
    <property type="nucleotide sequence ID" value="NZ_CP043661.1"/>
</dbReference>
<organism evidence="2 3">
    <name type="scientific">Kribbella qitaiheensis</name>
    <dbReference type="NCBI Taxonomy" id="1544730"/>
    <lineage>
        <taxon>Bacteria</taxon>
        <taxon>Bacillati</taxon>
        <taxon>Actinomycetota</taxon>
        <taxon>Actinomycetes</taxon>
        <taxon>Propionibacteriales</taxon>
        <taxon>Kribbellaceae</taxon>
        <taxon>Kribbella</taxon>
    </lineage>
</organism>
<keyword evidence="1" id="KW-0472">Membrane</keyword>
<proteinExistence type="predicted"/>
<reference evidence="2 3" key="2">
    <citation type="journal article" date="2020" name="Microbiol. Resour. Announc.">
        <title>Antarctic desert soil bacteria exhibit high novel natural product potential, evaluated through long-read genome sequencing and comparative genomics.</title>
        <authorList>
            <person name="Benaud N."/>
            <person name="Edwards R.J."/>
            <person name="Amos T.G."/>
            <person name="D'Agostino P.M."/>
            <person name="Gutierrez-Chavez C."/>
            <person name="Montgomery K."/>
            <person name="Nicetic I."/>
            <person name="Ferrari B.C."/>
        </authorList>
    </citation>
    <scope>NUCLEOTIDE SEQUENCE [LARGE SCALE GENOMIC DNA]</scope>
    <source>
        <strain evidence="2 3">SPB151</strain>
    </source>
</reference>
<evidence type="ECO:0000313" key="2">
    <source>
        <dbReference type="EMBL" id="QNE21924.1"/>
    </source>
</evidence>
<evidence type="ECO:0000313" key="3">
    <source>
        <dbReference type="Proteomes" id="UP000515563"/>
    </source>
</evidence>
<keyword evidence="1" id="KW-0812">Transmembrane</keyword>
<reference evidence="3" key="1">
    <citation type="submission" date="2019-09" db="EMBL/GenBank/DDBJ databases">
        <title>Antimicrobial potential of Antarctic Bacteria.</title>
        <authorList>
            <person name="Benaud N."/>
            <person name="Edwards R.J."/>
            <person name="Ferrari B.C."/>
        </authorList>
    </citation>
    <scope>NUCLEOTIDE SEQUENCE [LARGE SCALE GENOMIC DNA]</scope>
    <source>
        <strain evidence="3">SPB151</strain>
    </source>
</reference>
<dbReference type="EMBL" id="CP043661">
    <property type="protein sequence ID" value="QNE21924.1"/>
    <property type="molecule type" value="Genomic_DNA"/>
</dbReference>
<evidence type="ECO:0000256" key="1">
    <source>
        <dbReference type="SAM" id="Phobius"/>
    </source>
</evidence>
<dbReference type="AlphaFoldDB" id="A0A7G6X6Q9"/>
<accession>A0A7G6X6Q9</accession>
<protein>
    <submittedName>
        <fullName evidence="2">Uncharacterized protein</fullName>
    </submittedName>
</protein>
<dbReference type="KEGG" id="kqi:F1D05_33430"/>
<feature type="transmembrane region" description="Helical" evidence="1">
    <location>
        <begin position="40"/>
        <end position="60"/>
    </location>
</feature>
<dbReference type="Proteomes" id="UP000515563">
    <property type="component" value="Chromosome"/>
</dbReference>
<keyword evidence="3" id="KW-1185">Reference proteome</keyword>
<sequence>MNRKRYNTTAPRDLVLRVAEGTDRRCEACAVRRTRRRMDVAGVVFAICESCAPVPVMAILPARDGANQTCDRTDFKDAA</sequence>
<keyword evidence="1" id="KW-1133">Transmembrane helix</keyword>